<dbReference type="EMBL" id="JBJJXI010000061">
    <property type="protein sequence ID" value="KAL3397743.1"/>
    <property type="molecule type" value="Genomic_DNA"/>
</dbReference>
<evidence type="ECO:0000313" key="3">
    <source>
        <dbReference type="Proteomes" id="UP001627154"/>
    </source>
</evidence>
<gene>
    <name evidence="2" type="ORF">TKK_008497</name>
</gene>
<organism evidence="2 3">
    <name type="scientific">Trichogramma kaykai</name>
    <dbReference type="NCBI Taxonomy" id="54128"/>
    <lineage>
        <taxon>Eukaryota</taxon>
        <taxon>Metazoa</taxon>
        <taxon>Ecdysozoa</taxon>
        <taxon>Arthropoda</taxon>
        <taxon>Hexapoda</taxon>
        <taxon>Insecta</taxon>
        <taxon>Pterygota</taxon>
        <taxon>Neoptera</taxon>
        <taxon>Endopterygota</taxon>
        <taxon>Hymenoptera</taxon>
        <taxon>Apocrita</taxon>
        <taxon>Proctotrupomorpha</taxon>
        <taxon>Chalcidoidea</taxon>
        <taxon>Trichogrammatidae</taxon>
        <taxon>Trichogramma</taxon>
    </lineage>
</organism>
<accession>A0ABD2WYM2</accession>
<keyword evidence="3" id="KW-1185">Reference proteome</keyword>
<feature type="coiled-coil region" evidence="1">
    <location>
        <begin position="368"/>
        <end position="510"/>
    </location>
</feature>
<dbReference type="Proteomes" id="UP001627154">
    <property type="component" value="Unassembled WGS sequence"/>
</dbReference>
<evidence type="ECO:0000256" key="1">
    <source>
        <dbReference type="SAM" id="Coils"/>
    </source>
</evidence>
<proteinExistence type="predicted"/>
<keyword evidence="1" id="KW-0175">Coiled coil</keyword>
<sequence>MGIGRFCTNPGNLHISANGGKGGIGQYGGYGTEEDNGGNGGAPGLGGLSGEVTIIGLEKSNPNISVSSLEGSIGKIDIAGSGKNRAINGYNKKGIKSPEMLQPPPFDRAVNSYQSYLRENQIENVREFLLKMFSRLLADTEAVIDLYDIAGLIDEFRELEHQFFKLSPKMSLLPDYQSLLDQITKHAKKLKGSEQLSQDNSNVLRYLYTAALSKIINLKNNINNNLVVDLKKFLETIQTELAAVQKNKKEHFTHGYKKDYVRELKRKIEEAQRYVNDIVSPEINRAIKKLDKKVLKFVDEVVKLQNAAQEEKKKLIKKREIQLEQHWAQSRAEPLPWLQLCPSILQTLIKKTLLKLPNAVKESLSPLKDRVKEQKEILKEKLYDAEKLLVEDRLPDTSAIKEIKDKIKKSNEELTKEINEGTYDTISAEKINTLKDNIKLLSSERSKAKSSEIEKIDDQIKDARKELTKLEQTKDKTYNVDTISETKKKIKDLRLEKVKALQDKKTLADDKKSKQLKVIDRVQNTLSIVETSIDAYKNYRDQQEKIDEIGNLIRSAEEKFKELKQFERGIYETVVPVCRQIEDNVNKVQKQLKGQSSAALAIGKWKIQSTLRSVMKEIKTATNGYQVQSEFLYIFNKLEEGMNVMIELYNIMDEYHDKAELGKLIANINTNPSKVNVTNNSNLSAAVNDLMLVIQNNVIMHDYKVATHAIQRNIFPFAEDVFGPYYLPEILKTNDTNEIVNRVSNELRNLENNRLQSESIIQKRDAYIYKNIVFNSRKGTLKPFYTWKYNEHKSNIGKLLNGQEVVLKADIKYGFKGNAVKFNKIGINFESPNKTTERKLHQQLQGFRVTQIHFGHSFYRCKDRIYMIPSENQTIRYSMTRDDGSNDPAITNEVYNKIAKYEAVLSPYATWKIQLNHDEDDFDELSKYANEMIDLVLEGTGQYLDLNMPGVCNDQLDQYYIRSDNQTEAIEIYEKTPELNLKSVQGVINDLWRSAANLSAIVNEADLEEVEISEPKIEEEVIEHKANQEFENDPKNNFSPELYEKLFEICKNINYSSRALCGNIKPLNHYQQEQEKI</sequence>
<evidence type="ECO:0000313" key="2">
    <source>
        <dbReference type="EMBL" id="KAL3397743.1"/>
    </source>
</evidence>
<protein>
    <submittedName>
        <fullName evidence="2">Uncharacterized protein</fullName>
    </submittedName>
</protein>
<feature type="coiled-coil region" evidence="1">
    <location>
        <begin position="733"/>
        <end position="760"/>
    </location>
</feature>
<reference evidence="2 3" key="1">
    <citation type="journal article" date="2024" name="bioRxiv">
        <title>A reference genome for Trichogramma kaykai: A tiny desert-dwelling parasitoid wasp with competing sex-ratio distorters.</title>
        <authorList>
            <person name="Culotta J."/>
            <person name="Lindsey A.R."/>
        </authorList>
    </citation>
    <scope>NUCLEOTIDE SEQUENCE [LARGE SCALE GENOMIC DNA]</scope>
    <source>
        <strain evidence="2 3">KSX58</strain>
    </source>
</reference>
<name>A0ABD2WYM2_9HYME</name>
<comment type="caution">
    <text evidence="2">The sequence shown here is derived from an EMBL/GenBank/DDBJ whole genome shotgun (WGS) entry which is preliminary data.</text>
</comment>
<dbReference type="AlphaFoldDB" id="A0ABD2WYM2"/>